<dbReference type="GO" id="GO:0042273">
    <property type="term" value="P:ribosomal large subunit biogenesis"/>
    <property type="evidence" value="ECO:0007669"/>
    <property type="project" value="InterPro"/>
</dbReference>
<dbReference type="EMBL" id="GFXV01001209">
    <property type="protein sequence ID" value="MBW13014.1"/>
    <property type="molecule type" value="Transcribed_RNA"/>
</dbReference>
<gene>
    <name evidence="1" type="primary">Wdr74</name>
</gene>
<dbReference type="SMART" id="SM00320">
    <property type="entry name" value="WD40"/>
    <property type="match status" value="3"/>
</dbReference>
<reference evidence="1" key="1">
    <citation type="submission" date="2017-10" db="EMBL/GenBank/DDBJ databases">
        <title>Transcriptome Assembly of Sugarcane Aphid Adults.</title>
        <authorList>
            <person name="Scully E.D."/>
            <person name="Palmer N.A."/>
            <person name="Geib S.M."/>
            <person name="Sarath G."/>
            <person name="Sattler S.E."/>
        </authorList>
    </citation>
    <scope>NUCLEOTIDE SEQUENCE</scope>
    <source>
        <tissue evidence="1">Whole body</tissue>
    </source>
</reference>
<proteinExistence type="predicted"/>
<dbReference type="AlphaFoldDB" id="A0A2H8TG05"/>
<protein>
    <submittedName>
        <fullName evidence="1">WD repeat-containing protein 74</fullName>
    </submittedName>
</protein>
<sequence length="312" mass="35035">MAWTYDAVIGFSNGMLKGVELQKNKFKYTNLLEASLKLNHLSNYDENKAILSSKRKILLFDLKNKKMSKKYLIREPGNIVGVLKRNNILYAGVDNGMVVIKPIKTTSIISEKLIAGPHLSCVRQNLSSDKLATGGNENPLKIWDLETKVIEFTAKRPKPDMLQLKQPCYVSDIQFYNNNKVVVSHKHGVVDLHDPLSSQRRPVASCKAENTGFVSLKTMPDYSDYEVIVGTSKGSIFHYDFRGNSTLPVKTFRGSTGSVKAVSCITYLDQMHVMSISLDCHIRLHNFMTGDLTMQDYIVAKPLALLFKPDEA</sequence>
<evidence type="ECO:0000313" key="1">
    <source>
        <dbReference type="EMBL" id="MBW13014.1"/>
    </source>
</evidence>
<dbReference type="InterPro" id="IPR015943">
    <property type="entry name" value="WD40/YVTN_repeat-like_dom_sf"/>
</dbReference>
<accession>A0A2H8TG05</accession>
<dbReference type="InterPro" id="IPR001680">
    <property type="entry name" value="WD40_rpt"/>
</dbReference>
<dbReference type="SUPFAM" id="SSF50978">
    <property type="entry name" value="WD40 repeat-like"/>
    <property type="match status" value="1"/>
</dbReference>
<dbReference type="InterPro" id="IPR037379">
    <property type="entry name" value="WDR74/Nsa1"/>
</dbReference>
<dbReference type="InterPro" id="IPR036322">
    <property type="entry name" value="WD40_repeat_dom_sf"/>
</dbReference>
<dbReference type="PANTHER" id="PTHR16038:SF4">
    <property type="entry name" value="WD REPEAT-CONTAINING PROTEIN 74"/>
    <property type="match status" value="1"/>
</dbReference>
<dbReference type="GO" id="GO:0005730">
    <property type="term" value="C:nucleolus"/>
    <property type="evidence" value="ECO:0007669"/>
    <property type="project" value="InterPro"/>
</dbReference>
<organism evidence="1">
    <name type="scientific">Melanaphis sacchari</name>
    <dbReference type="NCBI Taxonomy" id="742174"/>
    <lineage>
        <taxon>Eukaryota</taxon>
        <taxon>Metazoa</taxon>
        <taxon>Ecdysozoa</taxon>
        <taxon>Arthropoda</taxon>
        <taxon>Hexapoda</taxon>
        <taxon>Insecta</taxon>
        <taxon>Pterygota</taxon>
        <taxon>Neoptera</taxon>
        <taxon>Paraneoptera</taxon>
        <taxon>Hemiptera</taxon>
        <taxon>Sternorrhyncha</taxon>
        <taxon>Aphidomorpha</taxon>
        <taxon>Aphidoidea</taxon>
        <taxon>Aphididae</taxon>
        <taxon>Aphidini</taxon>
        <taxon>Melanaphis</taxon>
    </lineage>
</organism>
<dbReference type="Gene3D" id="2.130.10.10">
    <property type="entry name" value="YVTN repeat-like/Quinoprotein amine dehydrogenase"/>
    <property type="match status" value="1"/>
</dbReference>
<dbReference type="OrthoDB" id="18388at2759"/>
<name>A0A2H8TG05_9HEMI</name>
<dbReference type="GO" id="GO:0030687">
    <property type="term" value="C:preribosome, large subunit precursor"/>
    <property type="evidence" value="ECO:0007669"/>
    <property type="project" value="TreeGrafter"/>
</dbReference>
<dbReference type="PANTHER" id="PTHR16038">
    <property type="entry name" value="NOP SEVEN ASSOCIATED PROTEIN 1"/>
    <property type="match status" value="1"/>
</dbReference>